<accession>A0A835PMG5</accession>
<proteinExistence type="predicted"/>
<sequence length="71" mass="7619">MERSMGCEMAVTWDGAYGSVEAGGWRAQLRDGSIVGASSWIWTKISCSSVPTLLLSSSTIFIFVPLPCFVA</sequence>
<gene>
    <name evidence="1" type="ORF">HPP92_025521</name>
</gene>
<reference evidence="1 2" key="1">
    <citation type="journal article" date="2020" name="Nat. Food">
        <title>A phased Vanilla planifolia genome enables genetic improvement of flavour and production.</title>
        <authorList>
            <person name="Hasing T."/>
            <person name="Tang H."/>
            <person name="Brym M."/>
            <person name="Khazi F."/>
            <person name="Huang T."/>
            <person name="Chambers A.H."/>
        </authorList>
    </citation>
    <scope>NUCLEOTIDE SEQUENCE [LARGE SCALE GENOMIC DNA]</scope>
    <source>
        <tissue evidence="1">Leaf</tissue>
    </source>
</reference>
<dbReference type="Proteomes" id="UP000639772">
    <property type="component" value="Unassembled WGS sequence"/>
</dbReference>
<protein>
    <submittedName>
        <fullName evidence="1">Uncharacterized protein</fullName>
    </submittedName>
</protein>
<evidence type="ECO:0000313" key="2">
    <source>
        <dbReference type="Proteomes" id="UP000639772"/>
    </source>
</evidence>
<organism evidence="1 2">
    <name type="scientific">Vanilla planifolia</name>
    <name type="common">Vanilla</name>
    <dbReference type="NCBI Taxonomy" id="51239"/>
    <lineage>
        <taxon>Eukaryota</taxon>
        <taxon>Viridiplantae</taxon>
        <taxon>Streptophyta</taxon>
        <taxon>Embryophyta</taxon>
        <taxon>Tracheophyta</taxon>
        <taxon>Spermatophyta</taxon>
        <taxon>Magnoliopsida</taxon>
        <taxon>Liliopsida</taxon>
        <taxon>Asparagales</taxon>
        <taxon>Orchidaceae</taxon>
        <taxon>Vanilloideae</taxon>
        <taxon>Vanilleae</taxon>
        <taxon>Vanilla</taxon>
    </lineage>
</organism>
<evidence type="ECO:0000313" key="1">
    <source>
        <dbReference type="EMBL" id="KAG0454217.1"/>
    </source>
</evidence>
<name>A0A835PMG5_VANPL</name>
<dbReference type="EMBL" id="JADCNM010000014">
    <property type="protein sequence ID" value="KAG0454217.1"/>
    <property type="molecule type" value="Genomic_DNA"/>
</dbReference>
<dbReference type="AlphaFoldDB" id="A0A835PMG5"/>
<comment type="caution">
    <text evidence="1">The sequence shown here is derived from an EMBL/GenBank/DDBJ whole genome shotgun (WGS) entry which is preliminary data.</text>
</comment>